<protein>
    <submittedName>
        <fullName evidence="2">Uncharacterized protein</fullName>
    </submittedName>
</protein>
<evidence type="ECO:0000256" key="1">
    <source>
        <dbReference type="SAM" id="MobiDB-lite"/>
    </source>
</evidence>
<name>A0A0G2H9D9_9PEZI</name>
<keyword evidence="3" id="KW-1185">Reference proteome</keyword>
<feature type="compositionally biased region" description="Basic and acidic residues" evidence="1">
    <location>
        <begin position="63"/>
        <end position="74"/>
    </location>
</feature>
<feature type="compositionally biased region" description="Polar residues" evidence="1">
    <location>
        <begin position="36"/>
        <end position="62"/>
    </location>
</feature>
<feature type="compositionally biased region" description="Low complexity" evidence="1">
    <location>
        <begin position="24"/>
        <end position="35"/>
    </location>
</feature>
<sequence length="114" mass="12751">MDLDVSSQPEPQGGPGMVVNNDFQVQPSIQSQQPVRNQQLAQNRQTTHNTQATPNEQASKHQQATEKHAQEHRGQQQSAEGEPAQQVLADDDDLFGDRIYYAMLGPIIEFNKQN</sequence>
<proteinExistence type="predicted"/>
<reference evidence="2 3" key="1">
    <citation type="submission" date="2015-05" db="EMBL/GenBank/DDBJ databases">
        <title>Distinctive expansion of gene families associated with plant cell wall degradation and secondary metabolism in the genomes of grapevine trunk pathogens.</title>
        <authorList>
            <person name="Lawrence D.P."/>
            <person name="Travadon R."/>
            <person name="Rolshausen P.E."/>
            <person name="Baumgartner K."/>
        </authorList>
    </citation>
    <scope>NUCLEOTIDE SEQUENCE [LARGE SCALE GENOMIC DNA]</scope>
    <source>
        <strain evidence="2">DA912</strain>
    </source>
</reference>
<reference evidence="2 3" key="2">
    <citation type="submission" date="2015-05" db="EMBL/GenBank/DDBJ databases">
        <authorList>
            <person name="Morales-Cruz A."/>
            <person name="Amrine K.C."/>
            <person name="Cantu D."/>
        </authorList>
    </citation>
    <scope>NUCLEOTIDE SEQUENCE [LARGE SCALE GENOMIC DNA]</scope>
    <source>
        <strain evidence="2">DA912</strain>
    </source>
</reference>
<evidence type="ECO:0000313" key="2">
    <source>
        <dbReference type="EMBL" id="KKY31843.1"/>
    </source>
</evidence>
<dbReference type="EMBL" id="LCUC01000353">
    <property type="protein sequence ID" value="KKY31843.1"/>
    <property type="molecule type" value="Genomic_DNA"/>
</dbReference>
<dbReference type="Proteomes" id="UP000034680">
    <property type="component" value="Unassembled WGS sequence"/>
</dbReference>
<gene>
    <name evidence="2" type="ORF">UCDDA912_g08132</name>
</gene>
<dbReference type="AlphaFoldDB" id="A0A0G2H9D9"/>
<organism evidence="2 3">
    <name type="scientific">Diaporthe ampelina</name>
    <dbReference type="NCBI Taxonomy" id="1214573"/>
    <lineage>
        <taxon>Eukaryota</taxon>
        <taxon>Fungi</taxon>
        <taxon>Dikarya</taxon>
        <taxon>Ascomycota</taxon>
        <taxon>Pezizomycotina</taxon>
        <taxon>Sordariomycetes</taxon>
        <taxon>Sordariomycetidae</taxon>
        <taxon>Diaporthales</taxon>
        <taxon>Diaporthaceae</taxon>
        <taxon>Diaporthe</taxon>
    </lineage>
</organism>
<accession>A0A0G2H9D9</accession>
<feature type="region of interest" description="Disordered" evidence="1">
    <location>
        <begin position="1"/>
        <end position="90"/>
    </location>
</feature>
<evidence type="ECO:0000313" key="3">
    <source>
        <dbReference type="Proteomes" id="UP000034680"/>
    </source>
</evidence>
<comment type="caution">
    <text evidence="2">The sequence shown here is derived from an EMBL/GenBank/DDBJ whole genome shotgun (WGS) entry which is preliminary data.</text>
</comment>
<feature type="compositionally biased region" description="Polar residues" evidence="1">
    <location>
        <begin position="1"/>
        <end position="10"/>
    </location>
</feature>